<name>A0A645GG42_9ZZZZ</name>
<sequence>MLGGIGYSHRRAGSFIHSDHADDWIAKHHFHRARISQQVQLEVTLYFHLCLGGYGVSRRVTDARCDGVPSRCKLSEISRKEITVCNYPAIHTPSDEILLSAEYLQAAQNVGVRGNPLPVLRACDGNGQGFVD</sequence>
<comment type="caution">
    <text evidence="1">The sequence shown here is derived from an EMBL/GenBank/DDBJ whole genome shotgun (WGS) entry which is preliminary data.</text>
</comment>
<accession>A0A645GG42</accession>
<reference evidence="1" key="1">
    <citation type="submission" date="2019-08" db="EMBL/GenBank/DDBJ databases">
        <authorList>
            <person name="Kucharzyk K."/>
            <person name="Murdoch R.W."/>
            <person name="Higgins S."/>
            <person name="Loffler F."/>
        </authorList>
    </citation>
    <scope>NUCLEOTIDE SEQUENCE</scope>
</reference>
<organism evidence="1">
    <name type="scientific">bioreactor metagenome</name>
    <dbReference type="NCBI Taxonomy" id="1076179"/>
    <lineage>
        <taxon>unclassified sequences</taxon>
        <taxon>metagenomes</taxon>
        <taxon>ecological metagenomes</taxon>
    </lineage>
</organism>
<proteinExistence type="predicted"/>
<dbReference type="AlphaFoldDB" id="A0A645GG42"/>
<gene>
    <name evidence="1" type="ORF">SDC9_173296</name>
</gene>
<dbReference type="EMBL" id="VSSQ01075216">
    <property type="protein sequence ID" value="MPN25878.1"/>
    <property type="molecule type" value="Genomic_DNA"/>
</dbReference>
<protein>
    <submittedName>
        <fullName evidence="1">Uncharacterized protein</fullName>
    </submittedName>
</protein>
<evidence type="ECO:0000313" key="1">
    <source>
        <dbReference type="EMBL" id="MPN25878.1"/>
    </source>
</evidence>